<evidence type="ECO:0000256" key="1">
    <source>
        <dbReference type="ARBA" id="ARBA00022614"/>
    </source>
</evidence>
<dbReference type="Pfam" id="PF25019">
    <property type="entry name" value="LRR_R13L1-DRL21"/>
    <property type="match status" value="1"/>
</dbReference>
<dbReference type="InterPro" id="IPR027417">
    <property type="entry name" value="P-loop_NTPase"/>
</dbReference>
<evidence type="ECO:0000259" key="4">
    <source>
        <dbReference type="PROSITE" id="PS50181"/>
    </source>
</evidence>
<dbReference type="PANTHER" id="PTHR36766">
    <property type="entry name" value="PLANT BROAD-SPECTRUM MILDEW RESISTANCE PROTEIN RPW8"/>
    <property type="match status" value="1"/>
</dbReference>
<accession>A0A833RLQ2</accession>
<dbReference type="InterPro" id="IPR001810">
    <property type="entry name" value="F-box_dom"/>
</dbReference>
<dbReference type="InterPro" id="IPR036388">
    <property type="entry name" value="WH-like_DNA-bd_sf"/>
</dbReference>
<dbReference type="GO" id="GO:0006952">
    <property type="term" value="P:defense response"/>
    <property type="evidence" value="ECO:0007669"/>
    <property type="project" value="UniProtKB-KW"/>
</dbReference>
<evidence type="ECO:0000256" key="3">
    <source>
        <dbReference type="ARBA" id="ARBA00022821"/>
    </source>
</evidence>
<keyword evidence="1" id="KW-0433">Leucine-rich repeat</keyword>
<dbReference type="Pfam" id="PF23559">
    <property type="entry name" value="WHD_DRP"/>
    <property type="match status" value="1"/>
</dbReference>
<dbReference type="SUPFAM" id="SSF52058">
    <property type="entry name" value="L domain-like"/>
    <property type="match status" value="1"/>
</dbReference>
<dbReference type="OrthoDB" id="615805at2759"/>
<dbReference type="PRINTS" id="PR00364">
    <property type="entry name" value="DISEASERSIST"/>
</dbReference>
<evidence type="ECO:0000313" key="6">
    <source>
        <dbReference type="Proteomes" id="UP000623129"/>
    </source>
</evidence>
<reference evidence="5" key="1">
    <citation type="submission" date="2020-01" db="EMBL/GenBank/DDBJ databases">
        <title>Genome sequence of Kobresia littledalei, the first chromosome-level genome in the family Cyperaceae.</title>
        <authorList>
            <person name="Qu G."/>
        </authorList>
    </citation>
    <scope>NUCLEOTIDE SEQUENCE</scope>
    <source>
        <strain evidence="5">C.B.Clarke</strain>
        <tissue evidence="5">Leaf</tissue>
    </source>
</reference>
<keyword evidence="2" id="KW-0677">Repeat</keyword>
<keyword evidence="3" id="KW-0611">Plant defense</keyword>
<dbReference type="InterPro" id="IPR002182">
    <property type="entry name" value="NB-ARC"/>
</dbReference>
<dbReference type="GO" id="GO:0043531">
    <property type="term" value="F:ADP binding"/>
    <property type="evidence" value="ECO:0007669"/>
    <property type="project" value="InterPro"/>
</dbReference>
<dbReference type="SUPFAM" id="SSF52540">
    <property type="entry name" value="P-loop containing nucleoside triphosphate hydrolases"/>
    <property type="match status" value="1"/>
</dbReference>
<dbReference type="Proteomes" id="UP000623129">
    <property type="component" value="Unassembled WGS sequence"/>
</dbReference>
<dbReference type="Gene3D" id="1.10.10.10">
    <property type="entry name" value="Winged helix-like DNA-binding domain superfamily/Winged helix DNA-binding domain"/>
    <property type="match status" value="1"/>
</dbReference>
<dbReference type="Pfam" id="PF00931">
    <property type="entry name" value="NB-ARC"/>
    <property type="match status" value="1"/>
</dbReference>
<name>A0A833RLQ2_9POAL</name>
<dbReference type="Gene3D" id="3.80.10.10">
    <property type="entry name" value="Ribonuclease Inhibitor"/>
    <property type="match status" value="2"/>
</dbReference>
<dbReference type="Gene3D" id="3.40.50.300">
    <property type="entry name" value="P-loop containing nucleotide triphosphate hydrolases"/>
    <property type="match status" value="1"/>
</dbReference>
<dbReference type="InterPro" id="IPR036047">
    <property type="entry name" value="F-box-like_dom_sf"/>
</dbReference>
<comment type="caution">
    <text evidence="5">The sequence shown here is derived from an EMBL/GenBank/DDBJ whole genome shotgun (WGS) entry which is preliminary data.</text>
</comment>
<dbReference type="Gene3D" id="1.10.8.430">
    <property type="entry name" value="Helical domain of apoptotic protease-activating factors"/>
    <property type="match status" value="1"/>
</dbReference>
<dbReference type="SUPFAM" id="SSF81383">
    <property type="entry name" value="F-box domain"/>
    <property type="match status" value="1"/>
</dbReference>
<dbReference type="CDD" id="cd09917">
    <property type="entry name" value="F-box_SF"/>
    <property type="match status" value="1"/>
</dbReference>
<evidence type="ECO:0000313" key="5">
    <source>
        <dbReference type="EMBL" id="KAF3336874.1"/>
    </source>
</evidence>
<dbReference type="InterPro" id="IPR032675">
    <property type="entry name" value="LRR_dom_sf"/>
</dbReference>
<dbReference type="Pfam" id="PF00646">
    <property type="entry name" value="F-box"/>
    <property type="match status" value="1"/>
</dbReference>
<protein>
    <submittedName>
        <fullName evidence="5">Putative disease resistance protein RGA3</fullName>
    </submittedName>
</protein>
<dbReference type="Pfam" id="PF03478">
    <property type="entry name" value="Beta-prop_KIB1-4"/>
    <property type="match status" value="2"/>
</dbReference>
<dbReference type="InterPro" id="IPR056789">
    <property type="entry name" value="LRR_R13L1-DRL21"/>
</dbReference>
<organism evidence="5 6">
    <name type="scientific">Carex littledalei</name>
    <dbReference type="NCBI Taxonomy" id="544730"/>
    <lineage>
        <taxon>Eukaryota</taxon>
        <taxon>Viridiplantae</taxon>
        <taxon>Streptophyta</taxon>
        <taxon>Embryophyta</taxon>
        <taxon>Tracheophyta</taxon>
        <taxon>Spermatophyta</taxon>
        <taxon>Magnoliopsida</taxon>
        <taxon>Liliopsida</taxon>
        <taxon>Poales</taxon>
        <taxon>Cyperaceae</taxon>
        <taxon>Cyperoideae</taxon>
        <taxon>Cariceae</taxon>
        <taxon>Carex</taxon>
        <taxon>Carex subgen. Euthyceras</taxon>
    </lineage>
</organism>
<dbReference type="EMBL" id="SWLB01000007">
    <property type="protein sequence ID" value="KAF3336874.1"/>
    <property type="molecule type" value="Genomic_DNA"/>
</dbReference>
<proteinExistence type="predicted"/>
<gene>
    <name evidence="5" type="ORF">FCM35_KLT19460</name>
</gene>
<feature type="domain" description="F-box" evidence="4">
    <location>
        <begin position="1276"/>
        <end position="1325"/>
    </location>
</feature>
<dbReference type="PANTHER" id="PTHR36766:SF40">
    <property type="entry name" value="DISEASE RESISTANCE PROTEIN RGA3"/>
    <property type="match status" value="1"/>
</dbReference>
<evidence type="ECO:0000256" key="2">
    <source>
        <dbReference type="ARBA" id="ARBA00022737"/>
    </source>
</evidence>
<dbReference type="Pfam" id="PF13855">
    <property type="entry name" value="LRR_8"/>
    <property type="match status" value="1"/>
</dbReference>
<dbReference type="InterPro" id="IPR005174">
    <property type="entry name" value="KIB1-4_b-propeller"/>
</dbReference>
<dbReference type="PROSITE" id="PS50181">
    <property type="entry name" value="FBOX"/>
    <property type="match status" value="1"/>
</dbReference>
<dbReference type="InterPro" id="IPR058922">
    <property type="entry name" value="WHD_DRP"/>
</dbReference>
<sequence length="1634" mass="187094">MELLLSKLDTRVNSAREVKNDLDRLINTLPRVNILMDKAEWWRFNDENANRRLPSLFTFIKDLISNSASKVKDIQGRLDFVTAELERATDLFGSSNGPTPHGKAVQHETTSFVTESMLGRDKEVKMVLELMQESGDLVGYNSAKRRKTAESEFGIDDNLTNLDSLQHILKGKVQSRRYLVVLDDVWHENSRDLESLCNPLRSGLRGSMILVTTRLSKVAEIVGTHDPIKLGGLPDNIYWDLFKKYAFGSLDPSLFPELKDIGMRIAVRLEGSPLAAKTLGGILRANMATRQWTNILNSELWQIEQADGDILPALRVSYQYLPLHLKRCFSIFSLFPKDYPLYLNFLSPVWLADGLFTREERIVLEEEKGSQYFQEFESRSFIVRGEYNNTYLHDLMHDLAKSVSLYTCYCQEEDEWSLQNHDTVRHLSVYRKQIELIDNEISKCKKLRSLLFLDGLNYETKLDPSSLRYLFNELPYLRVLDLWCCKIEELPENIGNLKLLFHLNLKGTEITSLPESICRLYNLQFLYLDGCPIGNFPKLFTNLINLRIITEEMEISSMIPRIGKLISLEKLPEFNVLREDGHGINELKNMTQLRDCIKISNLENVKDKKDAAQACLNKKKHLTSLTLSWSMGRNTNPGKKETFIDEDILEGLEPHPNLEQLNVDNYGGIIPASWLKTKNLPSLHVLGIKGCFNLKSLDSWLVPCQLLSLRSLEINCCVNLDSLPLEWIGSSSLNWLIIKNCPQLKCPNNLNLPSSLSHLELDSCGVLDKSLPGCLMKVHFLKSLKLYNCQHVTSLPSQITHHLKSLELSNCAELQCIELSNPSILEMLSIVKCTKLIRADQSTADNKTPLERIKQLHTLVIDNTSLLKLPFLRNPPHSLGTLIIRDSTEERIFTRDVQGNTDTYEKAIETSQISRTVMKPQRGEIPPSKKSPVLPSFSQRPWLLQLHGTKERTISFINPFNGSIEQQSIPEMQGKVCLGCFGEWILLLHRKSKGMSLLDLTSFNKIELPALPEPFESLGCFAISSPPTSPKCLIITVLKYEDFILYTRPNNQNWVKIRPILDLSYSGIVGVSQGKVYVLTHTEELVVIDLESLPTGSIVGEIIYVPRLFDNENCHLVISNESVFAVLVKFSSGQVTDVEIYTLDASQPVGENFQILDGKLPKWTYKQNLPWVRTGSINRRSFLLSGDYNISLSANYPGVQCNCMYLLQPEEDGLRLYTICLDDQTTTFKVLLPEETNAWNRLYWAVPRRSRSIKCRPTKTSTVLSSEGEERTNDISISWADIPEEMVQELLSFLPLPDRIRLASVSKSLNTFYKYIQDSKVFPWLMCSLDCGSLKFFDTFYGVQHNVQMKWLASDGKLTFHFSKDGWIIASNRKPFNGLSSLFILNPLTKQGIKLPSVHIYQNDQYMTFSFSSVPTNSNCIVLRVCTYYWSCELYTWHRGMHSWNEVDVDLSDNLFRPTSTSPVFLNGEFYILGREGDLLVFNPITKKYRFLNIPVPVHSKWDHIKQEDFYLLELAGKLICVFKESMVASYAVYKLDQVKGVWVELDDLGEMTAFLSCRNSLSRPSTHRMYANGMLFPRSYGEDRKKPVFYSMQNHAFQPMSDDMREIMNCVWFEPNLFKIKKKKICKIFSLEK</sequence>
<keyword evidence="6" id="KW-1185">Reference proteome</keyword>
<dbReference type="InterPro" id="IPR001611">
    <property type="entry name" value="Leu-rich_rpt"/>
</dbReference>
<dbReference type="InterPro" id="IPR042197">
    <property type="entry name" value="Apaf_helical"/>
</dbReference>